<dbReference type="Gene3D" id="3.40.50.180">
    <property type="entry name" value="Methylesterase CheB, C-terminal domain"/>
    <property type="match status" value="1"/>
</dbReference>
<feature type="modified residue" description="4-aspartylphosphate" evidence="6">
    <location>
        <position position="71"/>
    </location>
</feature>
<feature type="domain" description="Response regulatory" evidence="7">
    <location>
        <begin position="20"/>
        <end position="138"/>
    </location>
</feature>
<dbReference type="GO" id="GO:0008984">
    <property type="term" value="F:protein-glutamate methylesterase activity"/>
    <property type="evidence" value="ECO:0007669"/>
    <property type="project" value="UniProtKB-EC"/>
</dbReference>
<dbReference type="SUPFAM" id="SSF52172">
    <property type="entry name" value="CheY-like"/>
    <property type="match status" value="1"/>
</dbReference>
<sequence>MSTSPREAAPHPRFGATPARILIVDDSVVARAVIGRLIDNGERFMVAGAVSDAHAALAFLADNRVDMVLLDIELPGIDGLSALPDIIAAGNGAKVLVVSSNAHDGGAAAIQALALGAADTLEKPAGGAHLGAFGDLLAAKLGRLVQTQASDRGAPTPTCFPLPRGDDFDVVAIGASTGGIHALSRLLRAIPPDFALPVLITQHLPDSFMPYFAAQIALLAGRPCAVATEHMRIMPGRVILAPGDAHIRVVRLGGGAAIRLDRQPVPSGCMPSVDPMFASVARVYGARALAVVLSGMGRDGAEGARAIADAGGCVVAQDQASSVVWGMPGAVANAGIASAVLTPDAIGQVVVARRRIP</sequence>
<dbReference type="PROSITE" id="PS50122">
    <property type="entry name" value="CHEB"/>
    <property type="match status" value="1"/>
</dbReference>
<evidence type="ECO:0000313" key="10">
    <source>
        <dbReference type="Proteomes" id="UP000266568"/>
    </source>
</evidence>
<dbReference type="InterPro" id="IPR000673">
    <property type="entry name" value="Sig_transdc_resp-reg_Me-estase"/>
</dbReference>
<dbReference type="PANTHER" id="PTHR42872:SF3">
    <property type="entry name" value="PROTEIN-GLUTAMATE METHYLESTERASE_PROTEIN-GLUTAMINE GLUTAMINASE 1"/>
    <property type="match status" value="1"/>
</dbReference>
<reference evidence="9 10" key="1">
    <citation type="submission" date="2018-08" db="EMBL/GenBank/DDBJ databases">
        <title>Genomic Encyclopedia of Type Strains, Phase IV (KMG-IV): sequencing the most valuable type-strain genomes for metagenomic binning, comparative biology and taxonomic classification.</title>
        <authorList>
            <person name="Goeker M."/>
        </authorList>
    </citation>
    <scope>NUCLEOTIDE SEQUENCE [LARGE SCALE GENOMIC DNA]</scope>
    <source>
        <strain evidence="9 10">DSM 25527</strain>
    </source>
</reference>
<feature type="active site" evidence="5">
    <location>
        <position position="299"/>
    </location>
</feature>
<keyword evidence="6" id="KW-0597">Phosphoprotein</keyword>
<evidence type="ECO:0000313" key="9">
    <source>
        <dbReference type="EMBL" id="RIA45631.1"/>
    </source>
</evidence>
<protein>
    <recommendedName>
        <fullName evidence="3">protein-glutamate methylesterase</fullName>
        <ecNumber evidence="3">3.1.1.61</ecNumber>
    </recommendedName>
</protein>
<organism evidence="9 10">
    <name type="scientific">Hephaestia caeni</name>
    <dbReference type="NCBI Taxonomy" id="645617"/>
    <lineage>
        <taxon>Bacteria</taxon>
        <taxon>Pseudomonadati</taxon>
        <taxon>Pseudomonadota</taxon>
        <taxon>Alphaproteobacteria</taxon>
        <taxon>Sphingomonadales</taxon>
        <taxon>Sphingomonadaceae</taxon>
        <taxon>Hephaestia</taxon>
    </lineage>
</organism>
<dbReference type="PROSITE" id="PS50110">
    <property type="entry name" value="RESPONSE_REGULATORY"/>
    <property type="match status" value="1"/>
</dbReference>
<dbReference type="InterPro" id="IPR008248">
    <property type="entry name" value="CheB-like"/>
</dbReference>
<evidence type="ECO:0000256" key="2">
    <source>
        <dbReference type="ARBA" id="ARBA00022801"/>
    </source>
</evidence>
<comment type="catalytic activity">
    <reaction evidence="4">
        <text>[protein]-L-glutamate 5-O-methyl ester + H2O = L-glutamyl-[protein] + methanol + H(+)</text>
        <dbReference type="Rhea" id="RHEA:23236"/>
        <dbReference type="Rhea" id="RHEA-COMP:10208"/>
        <dbReference type="Rhea" id="RHEA-COMP:10311"/>
        <dbReference type="ChEBI" id="CHEBI:15377"/>
        <dbReference type="ChEBI" id="CHEBI:15378"/>
        <dbReference type="ChEBI" id="CHEBI:17790"/>
        <dbReference type="ChEBI" id="CHEBI:29973"/>
        <dbReference type="ChEBI" id="CHEBI:82795"/>
        <dbReference type="EC" id="3.1.1.61"/>
    </reaction>
</comment>
<dbReference type="CDD" id="cd17541">
    <property type="entry name" value="REC_CheB-like"/>
    <property type="match status" value="1"/>
</dbReference>
<dbReference type="Pfam" id="PF01339">
    <property type="entry name" value="CheB_methylest"/>
    <property type="match status" value="1"/>
</dbReference>
<evidence type="ECO:0000256" key="5">
    <source>
        <dbReference type="PROSITE-ProRule" id="PRU00050"/>
    </source>
</evidence>
<dbReference type="Gene3D" id="3.40.50.2300">
    <property type="match status" value="1"/>
</dbReference>
<dbReference type="InterPro" id="IPR011006">
    <property type="entry name" value="CheY-like_superfamily"/>
</dbReference>
<comment type="caution">
    <text evidence="9">The sequence shown here is derived from an EMBL/GenBank/DDBJ whole genome shotgun (WGS) entry which is preliminary data.</text>
</comment>
<dbReference type="InterPro" id="IPR001789">
    <property type="entry name" value="Sig_transdc_resp-reg_receiver"/>
</dbReference>
<evidence type="ECO:0000256" key="6">
    <source>
        <dbReference type="PROSITE-ProRule" id="PRU00169"/>
    </source>
</evidence>
<dbReference type="EMBL" id="QXDC01000002">
    <property type="protein sequence ID" value="RIA45631.1"/>
    <property type="molecule type" value="Genomic_DNA"/>
</dbReference>
<dbReference type="InterPro" id="IPR035909">
    <property type="entry name" value="CheB_C"/>
</dbReference>
<evidence type="ECO:0000259" key="8">
    <source>
        <dbReference type="PROSITE" id="PS50122"/>
    </source>
</evidence>
<accession>A0A397PIY3</accession>
<keyword evidence="1 5" id="KW-0145">Chemotaxis</keyword>
<dbReference type="PIRSF" id="PIRSF000876">
    <property type="entry name" value="RR_chemtxs_CheB"/>
    <property type="match status" value="1"/>
</dbReference>
<gene>
    <name evidence="9" type="ORF">DFR49_0153</name>
</gene>
<evidence type="ECO:0000256" key="4">
    <source>
        <dbReference type="ARBA" id="ARBA00048267"/>
    </source>
</evidence>
<dbReference type="RefSeq" id="WP_119034150.1">
    <property type="nucleotide sequence ID" value="NZ_QXDC01000002.1"/>
</dbReference>
<evidence type="ECO:0000256" key="3">
    <source>
        <dbReference type="ARBA" id="ARBA00039140"/>
    </source>
</evidence>
<keyword evidence="10" id="KW-1185">Reference proteome</keyword>
<dbReference type="OrthoDB" id="9793421at2"/>
<dbReference type="EC" id="3.1.1.61" evidence="3"/>
<evidence type="ECO:0000259" key="7">
    <source>
        <dbReference type="PROSITE" id="PS50110"/>
    </source>
</evidence>
<evidence type="ECO:0000256" key="1">
    <source>
        <dbReference type="ARBA" id="ARBA00022500"/>
    </source>
</evidence>
<dbReference type="SUPFAM" id="SSF52738">
    <property type="entry name" value="Methylesterase CheB, C-terminal domain"/>
    <property type="match status" value="1"/>
</dbReference>
<name>A0A397PIY3_9SPHN</name>
<dbReference type="GO" id="GO:0006935">
    <property type="term" value="P:chemotaxis"/>
    <property type="evidence" value="ECO:0007669"/>
    <property type="project" value="UniProtKB-UniRule"/>
</dbReference>
<keyword evidence="2 5" id="KW-0378">Hydrolase</keyword>
<feature type="active site" evidence="5">
    <location>
        <position position="203"/>
    </location>
</feature>
<dbReference type="AlphaFoldDB" id="A0A397PIY3"/>
<feature type="domain" description="CheB-type methylesterase" evidence="8">
    <location>
        <begin position="161"/>
        <end position="357"/>
    </location>
</feature>
<dbReference type="Proteomes" id="UP000266568">
    <property type="component" value="Unassembled WGS sequence"/>
</dbReference>
<dbReference type="Pfam" id="PF00072">
    <property type="entry name" value="Response_reg"/>
    <property type="match status" value="1"/>
</dbReference>
<proteinExistence type="predicted"/>
<dbReference type="GO" id="GO:0005737">
    <property type="term" value="C:cytoplasm"/>
    <property type="evidence" value="ECO:0007669"/>
    <property type="project" value="InterPro"/>
</dbReference>
<feature type="active site" evidence="5">
    <location>
        <position position="176"/>
    </location>
</feature>
<dbReference type="PANTHER" id="PTHR42872">
    <property type="entry name" value="PROTEIN-GLUTAMATE METHYLESTERASE/PROTEIN-GLUTAMINE GLUTAMINASE"/>
    <property type="match status" value="1"/>
</dbReference>
<dbReference type="SMART" id="SM00448">
    <property type="entry name" value="REC"/>
    <property type="match status" value="1"/>
</dbReference>
<dbReference type="CDD" id="cd16432">
    <property type="entry name" value="CheB_Rec"/>
    <property type="match status" value="1"/>
</dbReference>
<dbReference type="GO" id="GO:0000156">
    <property type="term" value="F:phosphorelay response regulator activity"/>
    <property type="evidence" value="ECO:0007669"/>
    <property type="project" value="InterPro"/>
</dbReference>